<dbReference type="SUPFAM" id="SSF55729">
    <property type="entry name" value="Acyl-CoA N-acyltransferases (Nat)"/>
    <property type="match status" value="1"/>
</dbReference>
<dbReference type="PROSITE" id="PS51186">
    <property type="entry name" value="GNAT"/>
    <property type="match status" value="1"/>
</dbReference>
<dbReference type="InterPro" id="IPR016181">
    <property type="entry name" value="Acyl_CoA_acyltransferase"/>
</dbReference>
<evidence type="ECO:0000256" key="1">
    <source>
        <dbReference type="ARBA" id="ARBA00022679"/>
    </source>
</evidence>
<dbReference type="PANTHER" id="PTHR43877:SF5">
    <property type="entry name" value="BLL8307 PROTEIN"/>
    <property type="match status" value="1"/>
</dbReference>
<dbReference type="Proteomes" id="UP000219439">
    <property type="component" value="Unassembled WGS sequence"/>
</dbReference>
<accession>A0A285N906</accession>
<organism evidence="4 5">
    <name type="scientific">Cohaesibacter gelatinilyticus</name>
    <dbReference type="NCBI Taxonomy" id="372072"/>
    <lineage>
        <taxon>Bacteria</taxon>
        <taxon>Pseudomonadati</taxon>
        <taxon>Pseudomonadota</taxon>
        <taxon>Alphaproteobacteria</taxon>
        <taxon>Hyphomicrobiales</taxon>
        <taxon>Cohaesibacteraceae</taxon>
    </lineage>
</organism>
<dbReference type="CDD" id="cd04301">
    <property type="entry name" value="NAT_SF"/>
    <property type="match status" value="1"/>
</dbReference>
<dbReference type="Pfam" id="PF00583">
    <property type="entry name" value="Acetyltransf_1"/>
    <property type="match status" value="1"/>
</dbReference>
<dbReference type="PANTHER" id="PTHR43877">
    <property type="entry name" value="AMINOALKYLPHOSPHONATE N-ACETYLTRANSFERASE-RELATED-RELATED"/>
    <property type="match status" value="1"/>
</dbReference>
<dbReference type="GO" id="GO:0016747">
    <property type="term" value="F:acyltransferase activity, transferring groups other than amino-acyl groups"/>
    <property type="evidence" value="ECO:0007669"/>
    <property type="project" value="InterPro"/>
</dbReference>
<name>A0A285N906_9HYPH</name>
<keyword evidence="1 4" id="KW-0808">Transferase</keyword>
<keyword evidence="2" id="KW-0012">Acyltransferase</keyword>
<proteinExistence type="predicted"/>
<dbReference type="EMBL" id="OBEL01000001">
    <property type="protein sequence ID" value="SNZ05900.1"/>
    <property type="molecule type" value="Genomic_DNA"/>
</dbReference>
<dbReference type="Gene3D" id="3.40.630.30">
    <property type="match status" value="1"/>
</dbReference>
<reference evidence="4 5" key="1">
    <citation type="submission" date="2017-09" db="EMBL/GenBank/DDBJ databases">
        <authorList>
            <person name="Ehlers B."/>
            <person name="Leendertz F.H."/>
        </authorList>
    </citation>
    <scope>NUCLEOTIDE SEQUENCE [LARGE SCALE GENOMIC DNA]</scope>
    <source>
        <strain evidence="4 5">DSM 18289</strain>
    </source>
</reference>
<feature type="domain" description="N-acetyltransferase" evidence="3">
    <location>
        <begin position="1"/>
        <end position="157"/>
    </location>
</feature>
<evidence type="ECO:0000313" key="5">
    <source>
        <dbReference type="Proteomes" id="UP000219439"/>
    </source>
</evidence>
<evidence type="ECO:0000313" key="4">
    <source>
        <dbReference type="EMBL" id="SNZ05900.1"/>
    </source>
</evidence>
<protein>
    <submittedName>
        <fullName evidence="4">Acetyltransferase (GNAT) family protein</fullName>
    </submittedName>
</protein>
<dbReference type="InterPro" id="IPR000182">
    <property type="entry name" value="GNAT_dom"/>
</dbReference>
<dbReference type="InterPro" id="IPR050832">
    <property type="entry name" value="Bact_Acetyltransf"/>
</dbReference>
<gene>
    <name evidence="4" type="ORF">SAMN06265368_0234</name>
</gene>
<sequence>MSADRPRRCEPNDPVLGEVLKLIQASFAYMESRIDPPSSMYKLTLANISEQCETGEVWTIGEPVQACIFLTYQKNSLYLGKMAVASEARGKGYGWDLIALAESRAKALGFEALELNTRIELLENHRIFEAFGFVKCAESAHAGYDRPTYITMRKDLSLSDE</sequence>
<dbReference type="RefSeq" id="WP_244579990.1">
    <property type="nucleotide sequence ID" value="NZ_OBEL01000001.1"/>
</dbReference>
<evidence type="ECO:0000256" key="2">
    <source>
        <dbReference type="ARBA" id="ARBA00023315"/>
    </source>
</evidence>
<evidence type="ECO:0000259" key="3">
    <source>
        <dbReference type="PROSITE" id="PS51186"/>
    </source>
</evidence>
<dbReference type="AlphaFoldDB" id="A0A285N906"/>
<keyword evidence="5" id="KW-1185">Reference proteome</keyword>